<evidence type="ECO:0000313" key="3">
    <source>
        <dbReference type="Proteomes" id="UP001604336"/>
    </source>
</evidence>
<dbReference type="EMBL" id="JBFOLK010000012">
    <property type="protein sequence ID" value="KAL2472329.1"/>
    <property type="molecule type" value="Genomic_DNA"/>
</dbReference>
<dbReference type="AlphaFoldDB" id="A0ABD1QB95"/>
<sequence>MMRQQQGVERSKATCEIKSGESKCLEDKEGENIEELMKESLEKECIGKSRFENRKKDEDDSGRLITIQFGTLPPVMASNYLLAKEFKNNESDEVITEEIEEVACVLECGEVTSNEGQVTHGNSEEEDDGMTDIEEEIDLEVE</sequence>
<evidence type="ECO:0000313" key="2">
    <source>
        <dbReference type="EMBL" id="KAL2472329.1"/>
    </source>
</evidence>
<feature type="region of interest" description="Disordered" evidence="1">
    <location>
        <begin position="113"/>
        <end position="142"/>
    </location>
</feature>
<gene>
    <name evidence="2" type="ORF">Adt_40465</name>
</gene>
<proteinExistence type="predicted"/>
<keyword evidence="3" id="KW-1185">Reference proteome</keyword>
<comment type="caution">
    <text evidence="2">The sequence shown here is derived from an EMBL/GenBank/DDBJ whole genome shotgun (WGS) entry which is preliminary data.</text>
</comment>
<reference evidence="3" key="1">
    <citation type="submission" date="2024-07" db="EMBL/GenBank/DDBJ databases">
        <title>Two chromosome-level genome assemblies of Korean endemic species Abeliophyllum distichum and Forsythia ovata (Oleaceae).</title>
        <authorList>
            <person name="Jang H."/>
        </authorList>
    </citation>
    <scope>NUCLEOTIDE SEQUENCE [LARGE SCALE GENOMIC DNA]</scope>
</reference>
<name>A0ABD1QB95_9LAMI</name>
<accession>A0ABD1QB95</accession>
<feature type="compositionally biased region" description="Acidic residues" evidence="1">
    <location>
        <begin position="124"/>
        <end position="142"/>
    </location>
</feature>
<protein>
    <submittedName>
        <fullName evidence="2">Uncharacterized protein</fullName>
    </submittedName>
</protein>
<organism evidence="2 3">
    <name type="scientific">Abeliophyllum distichum</name>
    <dbReference type="NCBI Taxonomy" id="126358"/>
    <lineage>
        <taxon>Eukaryota</taxon>
        <taxon>Viridiplantae</taxon>
        <taxon>Streptophyta</taxon>
        <taxon>Embryophyta</taxon>
        <taxon>Tracheophyta</taxon>
        <taxon>Spermatophyta</taxon>
        <taxon>Magnoliopsida</taxon>
        <taxon>eudicotyledons</taxon>
        <taxon>Gunneridae</taxon>
        <taxon>Pentapetalae</taxon>
        <taxon>asterids</taxon>
        <taxon>lamiids</taxon>
        <taxon>Lamiales</taxon>
        <taxon>Oleaceae</taxon>
        <taxon>Forsythieae</taxon>
        <taxon>Abeliophyllum</taxon>
    </lineage>
</organism>
<dbReference type="Proteomes" id="UP001604336">
    <property type="component" value="Unassembled WGS sequence"/>
</dbReference>
<evidence type="ECO:0000256" key="1">
    <source>
        <dbReference type="SAM" id="MobiDB-lite"/>
    </source>
</evidence>